<dbReference type="SMART" id="SM00490">
    <property type="entry name" value="HELICc"/>
    <property type="match status" value="1"/>
</dbReference>
<evidence type="ECO:0000259" key="10">
    <source>
        <dbReference type="PROSITE" id="PS51194"/>
    </source>
</evidence>
<dbReference type="Gene3D" id="3.40.50.300">
    <property type="entry name" value="P-loop containing nucleotide triphosphate hydrolases"/>
    <property type="match status" value="2"/>
</dbReference>
<keyword evidence="4" id="KW-0378">Hydrolase</keyword>
<keyword evidence="5" id="KW-0347">Helicase</keyword>
<keyword evidence="6" id="KW-0067">ATP-binding</keyword>
<reference evidence="12 13" key="1">
    <citation type="journal article" date="2021" name="Nat. Plants">
        <title>The Taxus genome provides insights into paclitaxel biosynthesis.</title>
        <authorList>
            <person name="Xiong X."/>
            <person name="Gou J."/>
            <person name="Liao Q."/>
            <person name="Li Y."/>
            <person name="Zhou Q."/>
            <person name="Bi G."/>
            <person name="Li C."/>
            <person name="Du R."/>
            <person name="Wang X."/>
            <person name="Sun T."/>
            <person name="Guo L."/>
            <person name="Liang H."/>
            <person name="Lu P."/>
            <person name="Wu Y."/>
            <person name="Zhang Z."/>
            <person name="Ro D.K."/>
            <person name="Shang Y."/>
            <person name="Huang S."/>
            <person name="Yan J."/>
        </authorList>
    </citation>
    <scope>NUCLEOTIDE SEQUENCE [LARGE SCALE GENOMIC DNA]</scope>
    <source>
        <strain evidence="12">Ta-2019</strain>
    </source>
</reference>
<organism evidence="12 13">
    <name type="scientific">Taxus chinensis</name>
    <name type="common">Chinese yew</name>
    <name type="synonym">Taxus wallichiana var. chinensis</name>
    <dbReference type="NCBI Taxonomy" id="29808"/>
    <lineage>
        <taxon>Eukaryota</taxon>
        <taxon>Viridiplantae</taxon>
        <taxon>Streptophyta</taxon>
        <taxon>Embryophyta</taxon>
        <taxon>Tracheophyta</taxon>
        <taxon>Spermatophyta</taxon>
        <taxon>Pinopsida</taxon>
        <taxon>Pinidae</taxon>
        <taxon>Conifers II</taxon>
        <taxon>Cupressales</taxon>
        <taxon>Taxaceae</taxon>
        <taxon>Taxus</taxon>
    </lineage>
</organism>
<dbReference type="Pfam" id="PF00271">
    <property type="entry name" value="Helicase_C"/>
    <property type="match status" value="1"/>
</dbReference>
<comment type="similarity">
    <text evidence="1">Belongs to the DEAD box helicase family. DDX59 subfamily.</text>
</comment>
<dbReference type="Gene3D" id="3.30.60.220">
    <property type="match status" value="1"/>
</dbReference>
<feature type="domain" description="DEAD-box RNA helicase Q" evidence="11">
    <location>
        <begin position="144"/>
        <end position="172"/>
    </location>
</feature>
<evidence type="ECO:0000256" key="3">
    <source>
        <dbReference type="ARBA" id="ARBA00022741"/>
    </source>
</evidence>
<evidence type="ECO:0000256" key="1">
    <source>
        <dbReference type="ARBA" id="ARBA00009718"/>
    </source>
</evidence>
<dbReference type="InterPro" id="IPR001650">
    <property type="entry name" value="Helicase_C-like"/>
</dbReference>
<evidence type="ECO:0000256" key="7">
    <source>
        <dbReference type="PROSITE-ProRule" id="PRU00552"/>
    </source>
</evidence>
<dbReference type="InterPro" id="IPR027417">
    <property type="entry name" value="P-loop_NTPase"/>
</dbReference>
<gene>
    <name evidence="12" type="ORF">KI387_000455</name>
</gene>
<dbReference type="EMBL" id="JAHRHJ020000001">
    <property type="protein sequence ID" value="KAH9328347.1"/>
    <property type="molecule type" value="Genomic_DNA"/>
</dbReference>
<evidence type="ECO:0000256" key="2">
    <source>
        <dbReference type="ARBA" id="ARBA00012552"/>
    </source>
</evidence>
<evidence type="ECO:0000256" key="8">
    <source>
        <dbReference type="SAM" id="MobiDB-lite"/>
    </source>
</evidence>
<dbReference type="SMART" id="SM00487">
    <property type="entry name" value="DEXDc"/>
    <property type="match status" value="1"/>
</dbReference>
<dbReference type="CDD" id="cd18787">
    <property type="entry name" value="SF2_C_DEAD"/>
    <property type="match status" value="1"/>
</dbReference>
<evidence type="ECO:0000259" key="11">
    <source>
        <dbReference type="PROSITE" id="PS51195"/>
    </source>
</evidence>
<evidence type="ECO:0000256" key="5">
    <source>
        <dbReference type="ARBA" id="ARBA00022806"/>
    </source>
</evidence>
<feature type="non-terminal residue" evidence="12">
    <location>
        <position position="1"/>
    </location>
</feature>
<keyword evidence="13" id="KW-1185">Reference proteome</keyword>
<feature type="region of interest" description="Disordered" evidence="8">
    <location>
        <begin position="1"/>
        <end position="26"/>
    </location>
</feature>
<evidence type="ECO:0000259" key="9">
    <source>
        <dbReference type="PROSITE" id="PS51192"/>
    </source>
</evidence>
<keyword evidence="3" id="KW-0547">Nucleotide-binding</keyword>
<feature type="short sequence motif" description="Q motif" evidence="7">
    <location>
        <begin position="144"/>
        <end position="172"/>
    </location>
</feature>
<dbReference type="Proteomes" id="UP000824469">
    <property type="component" value="Unassembled WGS sequence"/>
</dbReference>
<dbReference type="PANTHER" id="PTHR47958">
    <property type="entry name" value="ATP-DEPENDENT RNA HELICASE DBP3"/>
    <property type="match status" value="1"/>
</dbReference>
<feature type="domain" description="Helicase C-terminal" evidence="10">
    <location>
        <begin position="362"/>
        <end position="525"/>
    </location>
</feature>
<dbReference type="OMA" id="DESFCIR"/>
<dbReference type="InterPro" id="IPR014014">
    <property type="entry name" value="RNA_helicase_DEAD_Q_motif"/>
</dbReference>
<dbReference type="PROSITE" id="PS51195">
    <property type="entry name" value="Q_MOTIF"/>
    <property type="match status" value="1"/>
</dbReference>
<accession>A0AA38GSI2</accession>
<dbReference type="InterPro" id="IPR007529">
    <property type="entry name" value="Znf_HIT"/>
</dbReference>
<evidence type="ECO:0000313" key="12">
    <source>
        <dbReference type="EMBL" id="KAH9328347.1"/>
    </source>
</evidence>
<dbReference type="Pfam" id="PF00270">
    <property type="entry name" value="DEAD"/>
    <property type="match status" value="1"/>
</dbReference>
<dbReference type="GO" id="GO:0005524">
    <property type="term" value="F:ATP binding"/>
    <property type="evidence" value="ECO:0007669"/>
    <property type="project" value="UniProtKB-KW"/>
</dbReference>
<feature type="domain" description="Helicase ATP-binding" evidence="9">
    <location>
        <begin position="175"/>
        <end position="351"/>
    </location>
</feature>
<dbReference type="SUPFAM" id="SSF52540">
    <property type="entry name" value="P-loop containing nucleoside triphosphate hydrolases"/>
    <property type="match status" value="2"/>
</dbReference>
<evidence type="ECO:0000256" key="6">
    <source>
        <dbReference type="ARBA" id="ARBA00022840"/>
    </source>
</evidence>
<comment type="caution">
    <text evidence="12">The sequence shown here is derived from an EMBL/GenBank/DDBJ whole genome shotgun (WGS) entry which is preliminary data.</text>
</comment>
<name>A0AA38GSI2_TAXCH</name>
<dbReference type="CDD" id="cd23022">
    <property type="entry name" value="zf-HIT_DDX59"/>
    <property type="match status" value="1"/>
</dbReference>
<dbReference type="InterPro" id="IPR014001">
    <property type="entry name" value="Helicase_ATP-bd"/>
</dbReference>
<dbReference type="PROSITE" id="PS51194">
    <property type="entry name" value="HELICASE_CTER"/>
    <property type="match status" value="1"/>
</dbReference>
<dbReference type="PROSITE" id="PS51192">
    <property type="entry name" value="HELICASE_ATP_BIND_1"/>
    <property type="match status" value="1"/>
</dbReference>
<dbReference type="Pfam" id="PF04438">
    <property type="entry name" value="zf-HIT"/>
    <property type="match status" value="1"/>
</dbReference>
<dbReference type="GO" id="GO:0003676">
    <property type="term" value="F:nucleic acid binding"/>
    <property type="evidence" value="ECO:0007669"/>
    <property type="project" value="InterPro"/>
</dbReference>
<dbReference type="GO" id="GO:0003724">
    <property type="term" value="F:RNA helicase activity"/>
    <property type="evidence" value="ECO:0007669"/>
    <property type="project" value="UniProtKB-EC"/>
</dbReference>
<dbReference type="AlphaFoldDB" id="A0AA38GSI2"/>
<dbReference type="InterPro" id="IPR011545">
    <property type="entry name" value="DEAD/DEAH_box_helicase_dom"/>
</dbReference>
<dbReference type="EC" id="3.6.4.13" evidence="2"/>
<protein>
    <recommendedName>
        <fullName evidence="2">RNA helicase</fullName>
        <ecNumber evidence="2">3.6.4.13</ecNumber>
    </recommendedName>
</protein>
<proteinExistence type="inferred from homology"/>
<evidence type="ECO:0000313" key="13">
    <source>
        <dbReference type="Proteomes" id="UP000824469"/>
    </source>
</evidence>
<evidence type="ECO:0000256" key="4">
    <source>
        <dbReference type="ARBA" id="ARBA00022801"/>
    </source>
</evidence>
<dbReference type="GO" id="GO:0016787">
    <property type="term" value="F:hydrolase activity"/>
    <property type="evidence" value="ECO:0007669"/>
    <property type="project" value="UniProtKB-KW"/>
</dbReference>
<sequence>ISVMDGENGHAETFSELDNEDPGSPVKARCWEQREAEPGEPRCIICGRYGQYICDETDDDVCSLECKESVIRKHQSECKIPGPIVHAIKIPVKDECTYVRDGQSSLPRWEPEETIKKMNNDQVESLRREIEVHVKGEDIPPPILDFSNCKFDPKLKENLEVAGYDIPTPVQMQTLPAALKGRDILVSADTGSGKTASFLIPIVSRCVMIRIEKLSERTRPLAIVLAPTRELCAQVEEQAKALGKGLPFKTALVVGGDAMPRQIYRIKKGIELIIATPGRLVDLLSKNDIDLGDVCMLVLDEVDCMLQQGFRDQVTQIIQALSHPQIMMFSATIPRDIEKLSSTILNNPLLISAGKPSIPNAAVKQTVIWVDSKNKKQKLFDILTSNHHFRPPAVVFVNSRIGADLLSDAIKCMTGLKVASIHGEKAMPERRQILKSFLTGELLVVVATGVLGRGLDLLKVSQVIIFDMPNSLQEYVHQVGRASRLGMPGAAIVFINNEDKAVFKDFIAILKAARAAVPRELANSPYSHSTYALAYKQKNQRKRKHRP</sequence>